<feature type="non-terminal residue" evidence="1">
    <location>
        <position position="106"/>
    </location>
</feature>
<accession>A0AAD8AMF4</accession>
<dbReference type="Proteomes" id="UP001233999">
    <property type="component" value="Unassembled WGS sequence"/>
</dbReference>
<evidence type="ECO:0000313" key="2">
    <source>
        <dbReference type="Proteomes" id="UP001233999"/>
    </source>
</evidence>
<gene>
    <name evidence="1" type="ORF">L9F63_000021</name>
</gene>
<reference evidence="1" key="1">
    <citation type="journal article" date="2023" name="IScience">
        <title>Live-bearing cockroach genome reveals convergent evolutionary mechanisms linked to viviparity in insects and beyond.</title>
        <authorList>
            <person name="Fouks B."/>
            <person name="Harrison M.C."/>
            <person name="Mikhailova A.A."/>
            <person name="Marchal E."/>
            <person name="English S."/>
            <person name="Carruthers M."/>
            <person name="Jennings E.C."/>
            <person name="Chiamaka E.L."/>
            <person name="Frigard R.A."/>
            <person name="Pippel M."/>
            <person name="Attardo G.M."/>
            <person name="Benoit J.B."/>
            <person name="Bornberg-Bauer E."/>
            <person name="Tobe S.S."/>
        </authorList>
    </citation>
    <scope>NUCLEOTIDE SEQUENCE</scope>
    <source>
        <strain evidence="1">Stay&amp;Tobe</strain>
    </source>
</reference>
<feature type="non-terminal residue" evidence="1">
    <location>
        <position position="1"/>
    </location>
</feature>
<comment type="caution">
    <text evidence="1">The sequence shown here is derived from an EMBL/GenBank/DDBJ whole genome shotgun (WGS) entry which is preliminary data.</text>
</comment>
<evidence type="ECO:0000313" key="1">
    <source>
        <dbReference type="EMBL" id="KAJ9601839.1"/>
    </source>
</evidence>
<name>A0AAD8AMF4_DIPPU</name>
<dbReference type="EMBL" id="JASPKZ010000001">
    <property type="protein sequence ID" value="KAJ9601839.1"/>
    <property type="molecule type" value="Genomic_DNA"/>
</dbReference>
<dbReference type="AlphaFoldDB" id="A0AAD8AMF4"/>
<sequence length="106" mass="12124">EKHFMYVLTPASINHLEPLKIIKLKGSLQKGVFLDIVLQTPNISESGAFVNRSKLITSIYNILFYYKTIYLLLHPLTSRINTSVRQLRARQILQTLPTDSPKKVEG</sequence>
<protein>
    <submittedName>
        <fullName evidence="1">Uncharacterized protein</fullName>
    </submittedName>
</protein>
<keyword evidence="2" id="KW-1185">Reference proteome</keyword>
<reference evidence="1" key="2">
    <citation type="submission" date="2023-05" db="EMBL/GenBank/DDBJ databases">
        <authorList>
            <person name="Fouks B."/>
        </authorList>
    </citation>
    <scope>NUCLEOTIDE SEQUENCE</scope>
    <source>
        <strain evidence="1">Stay&amp;Tobe</strain>
        <tissue evidence="1">Testes</tissue>
    </source>
</reference>
<organism evidence="1 2">
    <name type="scientific">Diploptera punctata</name>
    <name type="common">Pacific beetle cockroach</name>
    <dbReference type="NCBI Taxonomy" id="6984"/>
    <lineage>
        <taxon>Eukaryota</taxon>
        <taxon>Metazoa</taxon>
        <taxon>Ecdysozoa</taxon>
        <taxon>Arthropoda</taxon>
        <taxon>Hexapoda</taxon>
        <taxon>Insecta</taxon>
        <taxon>Pterygota</taxon>
        <taxon>Neoptera</taxon>
        <taxon>Polyneoptera</taxon>
        <taxon>Dictyoptera</taxon>
        <taxon>Blattodea</taxon>
        <taxon>Blaberoidea</taxon>
        <taxon>Blaberidae</taxon>
        <taxon>Diplopterinae</taxon>
        <taxon>Diploptera</taxon>
    </lineage>
</organism>
<proteinExistence type="predicted"/>